<evidence type="ECO:0000313" key="1">
    <source>
        <dbReference type="EMBL" id="KAK4186182.1"/>
    </source>
</evidence>
<dbReference type="Proteomes" id="UP001302126">
    <property type="component" value="Unassembled WGS sequence"/>
</dbReference>
<dbReference type="AlphaFoldDB" id="A0AAN6WTJ5"/>
<evidence type="ECO:0000313" key="2">
    <source>
        <dbReference type="Proteomes" id="UP001302126"/>
    </source>
</evidence>
<reference evidence="1" key="1">
    <citation type="journal article" date="2023" name="Mol. Phylogenet. Evol.">
        <title>Genome-scale phylogeny and comparative genomics of the fungal order Sordariales.</title>
        <authorList>
            <person name="Hensen N."/>
            <person name="Bonometti L."/>
            <person name="Westerberg I."/>
            <person name="Brannstrom I.O."/>
            <person name="Guillou S."/>
            <person name="Cros-Aarteil S."/>
            <person name="Calhoun S."/>
            <person name="Haridas S."/>
            <person name="Kuo A."/>
            <person name="Mondo S."/>
            <person name="Pangilinan J."/>
            <person name="Riley R."/>
            <person name="LaButti K."/>
            <person name="Andreopoulos B."/>
            <person name="Lipzen A."/>
            <person name="Chen C."/>
            <person name="Yan M."/>
            <person name="Daum C."/>
            <person name="Ng V."/>
            <person name="Clum A."/>
            <person name="Steindorff A."/>
            <person name="Ohm R.A."/>
            <person name="Martin F."/>
            <person name="Silar P."/>
            <person name="Natvig D.O."/>
            <person name="Lalanne C."/>
            <person name="Gautier V."/>
            <person name="Ament-Velasquez S.L."/>
            <person name="Kruys A."/>
            <person name="Hutchinson M.I."/>
            <person name="Powell A.J."/>
            <person name="Barry K."/>
            <person name="Miller A.N."/>
            <person name="Grigoriev I.V."/>
            <person name="Debuchy R."/>
            <person name="Gladieux P."/>
            <person name="Hiltunen Thoren M."/>
            <person name="Johannesson H."/>
        </authorList>
    </citation>
    <scope>NUCLEOTIDE SEQUENCE</scope>
    <source>
        <strain evidence="1">PSN309</strain>
    </source>
</reference>
<accession>A0AAN6WTJ5</accession>
<proteinExistence type="predicted"/>
<keyword evidence="2" id="KW-1185">Reference proteome</keyword>
<gene>
    <name evidence="1" type="ORF">QBC35DRAFT_516392</name>
</gene>
<sequence length="219" mass="23713">MAATAILPALSIAGLNRAPNAQDFELYNSLPHPEQQPKLSDATLRAVGELFVRHRAHDVFGIHLIHSHFTAPQSTILLGTQLSMTDKTEACWTKPVQPADGSFVLYEFHENTGDSCNTKADMVGPAFFHEFADFLRANHLTNLIALEVLDAGDKEVRQMALQVGPSPLFIGNDGIITCSGGTVYAPKKNNIAHQVFVDSKPLPTVEALKLALCSEGIIA</sequence>
<name>A0AAN6WTJ5_9PEZI</name>
<protein>
    <submittedName>
        <fullName evidence="1">Uncharacterized protein</fullName>
    </submittedName>
</protein>
<reference evidence="1" key="2">
    <citation type="submission" date="2023-05" db="EMBL/GenBank/DDBJ databases">
        <authorList>
            <consortium name="Lawrence Berkeley National Laboratory"/>
            <person name="Steindorff A."/>
            <person name="Hensen N."/>
            <person name="Bonometti L."/>
            <person name="Westerberg I."/>
            <person name="Brannstrom I.O."/>
            <person name="Guillou S."/>
            <person name="Cros-Aarteil S."/>
            <person name="Calhoun S."/>
            <person name="Haridas S."/>
            <person name="Kuo A."/>
            <person name="Mondo S."/>
            <person name="Pangilinan J."/>
            <person name="Riley R."/>
            <person name="Labutti K."/>
            <person name="Andreopoulos B."/>
            <person name="Lipzen A."/>
            <person name="Chen C."/>
            <person name="Yanf M."/>
            <person name="Daum C."/>
            <person name="Ng V."/>
            <person name="Clum A."/>
            <person name="Ohm R."/>
            <person name="Martin F."/>
            <person name="Silar P."/>
            <person name="Natvig D."/>
            <person name="Lalanne C."/>
            <person name="Gautier V."/>
            <person name="Ament-Velasquez S.L."/>
            <person name="Kruys A."/>
            <person name="Hutchinson M.I."/>
            <person name="Powell A.J."/>
            <person name="Barry K."/>
            <person name="Miller A.N."/>
            <person name="Grigoriev I.V."/>
            <person name="Debuchy R."/>
            <person name="Gladieux P."/>
            <person name="Thoren M.H."/>
            <person name="Johannesson H."/>
        </authorList>
    </citation>
    <scope>NUCLEOTIDE SEQUENCE</scope>
    <source>
        <strain evidence="1">PSN309</strain>
    </source>
</reference>
<organism evidence="1 2">
    <name type="scientific">Podospora australis</name>
    <dbReference type="NCBI Taxonomy" id="1536484"/>
    <lineage>
        <taxon>Eukaryota</taxon>
        <taxon>Fungi</taxon>
        <taxon>Dikarya</taxon>
        <taxon>Ascomycota</taxon>
        <taxon>Pezizomycotina</taxon>
        <taxon>Sordariomycetes</taxon>
        <taxon>Sordariomycetidae</taxon>
        <taxon>Sordariales</taxon>
        <taxon>Podosporaceae</taxon>
        <taxon>Podospora</taxon>
    </lineage>
</organism>
<dbReference type="EMBL" id="MU864429">
    <property type="protein sequence ID" value="KAK4186182.1"/>
    <property type="molecule type" value="Genomic_DNA"/>
</dbReference>
<comment type="caution">
    <text evidence="1">The sequence shown here is derived from an EMBL/GenBank/DDBJ whole genome shotgun (WGS) entry which is preliminary data.</text>
</comment>